<evidence type="ECO:0000256" key="7">
    <source>
        <dbReference type="PIRSR" id="PIRSR610300-50"/>
    </source>
</evidence>
<evidence type="ECO:0000256" key="8">
    <source>
        <dbReference type="PIRSR" id="PIRSR610300-51"/>
    </source>
</evidence>
<dbReference type="GO" id="GO:0019448">
    <property type="term" value="P:L-cysteine catabolic process"/>
    <property type="evidence" value="ECO:0007669"/>
    <property type="project" value="TreeGrafter"/>
</dbReference>
<evidence type="ECO:0000256" key="6">
    <source>
        <dbReference type="ARBA" id="ARBA00023004"/>
    </source>
</evidence>
<dbReference type="Gene3D" id="2.60.120.10">
    <property type="entry name" value="Jelly Rolls"/>
    <property type="match status" value="1"/>
</dbReference>
<dbReference type="GO" id="GO:0017172">
    <property type="term" value="F:cysteine dioxygenase activity"/>
    <property type="evidence" value="ECO:0007669"/>
    <property type="project" value="UniProtKB-UniRule"/>
</dbReference>
<dbReference type="PANTHER" id="PTHR12918:SF1">
    <property type="entry name" value="CYSTEINE DIOXYGENASE TYPE 1"/>
    <property type="match status" value="1"/>
</dbReference>
<dbReference type="CDD" id="cd10548">
    <property type="entry name" value="cupin_CDO"/>
    <property type="match status" value="1"/>
</dbReference>
<dbReference type="EC" id="1.13.11.20" evidence="2 9"/>
<keyword evidence="6 8" id="KW-0408">Iron</keyword>
<feature type="binding site" evidence="8">
    <location>
        <position position="92"/>
    </location>
    <ligand>
        <name>Fe cation</name>
        <dbReference type="ChEBI" id="CHEBI:24875"/>
        <note>catalytic</note>
    </ligand>
</feature>
<comment type="catalytic activity">
    <reaction evidence="9">
        <text>L-cysteine + O2 = 3-sulfino-L-alanine + H(+)</text>
        <dbReference type="Rhea" id="RHEA:20441"/>
        <dbReference type="ChEBI" id="CHEBI:15378"/>
        <dbReference type="ChEBI" id="CHEBI:15379"/>
        <dbReference type="ChEBI" id="CHEBI:35235"/>
        <dbReference type="ChEBI" id="CHEBI:61085"/>
        <dbReference type="EC" id="1.13.11.20"/>
    </reaction>
</comment>
<dbReference type="InterPro" id="IPR011051">
    <property type="entry name" value="RmlC_Cupin_sf"/>
</dbReference>
<dbReference type="GO" id="GO:0008198">
    <property type="term" value="F:ferrous iron binding"/>
    <property type="evidence" value="ECO:0007669"/>
    <property type="project" value="TreeGrafter"/>
</dbReference>
<dbReference type="EMBL" id="KB908493">
    <property type="protein sequence ID" value="EOA90215.1"/>
    <property type="molecule type" value="Genomic_DNA"/>
</dbReference>
<keyword evidence="11" id="KW-1185">Reference proteome</keyword>
<dbReference type="InterPro" id="IPR014710">
    <property type="entry name" value="RmlC-like_jellyroll"/>
</dbReference>
<evidence type="ECO:0000313" key="11">
    <source>
        <dbReference type="Proteomes" id="UP000016935"/>
    </source>
</evidence>
<keyword evidence="7" id="KW-0883">Thioether bond</keyword>
<comment type="similarity">
    <text evidence="1 9">Belongs to the cysteine dioxygenase family.</text>
</comment>
<evidence type="ECO:0000256" key="2">
    <source>
        <dbReference type="ARBA" id="ARBA00013133"/>
    </source>
</evidence>
<dbReference type="Proteomes" id="UP000016935">
    <property type="component" value="Unassembled WGS sequence"/>
</dbReference>
<dbReference type="OrthoDB" id="543511at2759"/>
<dbReference type="PANTHER" id="PTHR12918">
    <property type="entry name" value="CYSTEINE DIOXYGENASE"/>
    <property type="match status" value="1"/>
</dbReference>
<feature type="cross-link" description="3'-(S-cysteinyl)-tyrosine (Cys-Tyr)" evidence="7">
    <location>
        <begin position="122"/>
        <end position="190"/>
    </location>
</feature>
<protein>
    <recommendedName>
        <fullName evidence="2 9">Cysteine dioxygenase</fullName>
        <ecNumber evidence="2 9">1.13.11.20</ecNumber>
    </recommendedName>
</protein>
<dbReference type="InterPro" id="IPR010300">
    <property type="entry name" value="CDO_1"/>
</dbReference>
<keyword evidence="3 8" id="KW-0479">Metal-binding</keyword>
<evidence type="ECO:0000256" key="1">
    <source>
        <dbReference type="ARBA" id="ARBA00006622"/>
    </source>
</evidence>
<dbReference type="GeneID" id="19396836"/>
<evidence type="ECO:0000256" key="9">
    <source>
        <dbReference type="RuleBase" id="RU366010"/>
    </source>
</evidence>
<evidence type="ECO:0000256" key="3">
    <source>
        <dbReference type="ARBA" id="ARBA00022723"/>
    </source>
</evidence>
<comment type="cofactor">
    <cofactor evidence="9">
        <name>Fe cation</name>
        <dbReference type="ChEBI" id="CHEBI:24875"/>
    </cofactor>
    <text evidence="9">Binds 1 Fe cation per subunit.</text>
</comment>
<keyword evidence="4 9" id="KW-0223">Dioxygenase</keyword>
<evidence type="ECO:0000256" key="5">
    <source>
        <dbReference type="ARBA" id="ARBA00023002"/>
    </source>
</evidence>
<organism evidence="10 11">
    <name type="scientific">Exserohilum turcicum (strain 28A)</name>
    <name type="common">Northern leaf blight fungus</name>
    <name type="synonym">Setosphaeria turcica</name>
    <dbReference type="NCBI Taxonomy" id="671987"/>
    <lineage>
        <taxon>Eukaryota</taxon>
        <taxon>Fungi</taxon>
        <taxon>Dikarya</taxon>
        <taxon>Ascomycota</taxon>
        <taxon>Pezizomycotina</taxon>
        <taxon>Dothideomycetes</taxon>
        <taxon>Pleosporomycetidae</taxon>
        <taxon>Pleosporales</taxon>
        <taxon>Pleosporineae</taxon>
        <taxon>Pleosporaceae</taxon>
        <taxon>Exserohilum</taxon>
    </lineage>
</organism>
<dbReference type="eggNOG" id="KOG4064">
    <property type="taxonomic scope" value="Eukaryota"/>
</dbReference>
<feature type="binding site" evidence="8">
    <location>
        <position position="117"/>
    </location>
    <ligand>
        <name>Fe cation</name>
        <dbReference type="ChEBI" id="CHEBI:24875"/>
        <note>catalytic</note>
    </ligand>
</feature>
<dbReference type="SUPFAM" id="SSF51182">
    <property type="entry name" value="RmlC-like cupins"/>
    <property type="match status" value="2"/>
</dbReference>
<name>R0IZR5_EXST2</name>
<dbReference type="Pfam" id="PF05995">
    <property type="entry name" value="CDO_I"/>
    <property type="match status" value="2"/>
</dbReference>
<reference evidence="10 11" key="1">
    <citation type="journal article" date="2012" name="PLoS Pathog.">
        <title>Diverse lifestyles and strategies of plant pathogenesis encoded in the genomes of eighteen Dothideomycetes fungi.</title>
        <authorList>
            <person name="Ohm R.A."/>
            <person name="Feau N."/>
            <person name="Henrissat B."/>
            <person name="Schoch C.L."/>
            <person name="Horwitz B.A."/>
            <person name="Barry K.W."/>
            <person name="Condon B.J."/>
            <person name="Copeland A.C."/>
            <person name="Dhillon B."/>
            <person name="Glaser F."/>
            <person name="Hesse C.N."/>
            <person name="Kosti I."/>
            <person name="LaButti K."/>
            <person name="Lindquist E.A."/>
            <person name="Lucas S."/>
            <person name="Salamov A.A."/>
            <person name="Bradshaw R.E."/>
            <person name="Ciuffetti L."/>
            <person name="Hamelin R.C."/>
            <person name="Kema G.H.J."/>
            <person name="Lawrence C."/>
            <person name="Scott J.A."/>
            <person name="Spatafora J.W."/>
            <person name="Turgeon B.G."/>
            <person name="de Wit P.J.G.M."/>
            <person name="Zhong S."/>
            <person name="Goodwin S.B."/>
            <person name="Grigoriev I.V."/>
        </authorList>
    </citation>
    <scope>NUCLEOTIDE SEQUENCE [LARGE SCALE GENOMIC DNA]</scope>
    <source>
        <strain evidence="11">28A</strain>
    </source>
</reference>
<evidence type="ECO:0000313" key="10">
    <source>
        <dbReference type="EMBL" id="EOA90215.1"/>
    </source>
</evidence>
<evidence type="ECO:0000256" key="4">
    <source>
        <dbReference type="ARBA" id="ARBA00022964"/>
    </source>
</evidence>
<dbReference type="AlphaFoldDB" id="R0IZR5"/>
<sequence>MIGRNTEVDEFQALVQAINEKLGPSSGIDPADVDENELQELMQAYVSNESEWRRYFFASDKIPYTRNVVDKGNGKSNLLILVWGPGKKSPIHDLLHDEATVFAGLSIVASVQKTCRHANAHCIMKVLKGHLTETRFNIPTDDDIQNKRPMTKIRETTYSENEVTYMADTLGVHCISNPDLTDYAVSLHLYTPPNAATYGCNVFHQDTSGVIHNKQCHFYSEYGVKVSKD</sequence>
<feature type="binding site" evidence="8">
    <location>
        <position position="173"/>
    </location>
    <ligand>
        <name>Fe cation</name>
        <dbReference type="ChEBI" id="CHEBI:24875"/>
        <note>catalytic</note>
    </ligand>
</feature>
<keyword evidence="5 9" id="KW-0560">Oxidoreductase</keyword>
<reference evidence="10 11" key="2">
    <citation type="journal article" date="2013" name="PLoS Genet.">
        <title>Comparative genome structure, secondary metabolite, and effector coding capacity across Cochliobolus pathogens.</title>
        <authorList>
            <person name="Condon B.J."/>
            <person name="Leng Y."/>
            <person name="Wu D."/>
            <person name="Bushley K.E."/>
            <person name="Ohm R.A."/>
            <person name="Otillar R."/>
            <person name="Martin J."/>
            <person name="Schackwitz W."/>
            <person name="Grimwood J."/>
            <person name="MohdZainudin N."/>
            <person name="Xue C."/>
            <person name="Wang R."/>
            <person name="Manning V.A."/>
            <person name="Dhillon B."/>
            <person name="Tu Z.J."/>
            <person name="Steffenson B.J."/>
            <person name="Salamov A."/>
            <person name="Sun H."/>
            <person name="Lowry S."/>
            <person name="LaButti K."/>
            <person name="Han J."/>
            <person name="Copeland A."/>
            <person name="Lindquist E."/>
            <person name="Barry K."/>
            <person name="Schmutz J."/>
            <person name="Baker S.E."/>
            <person name="Ciuffetti L.M."/>
            <person name="Grigoriev I.V."/>
            <person name="Zhong S."/>
            <person name="Turgeon B.G."/>
        </authorList>
    </citation>
    <scope>NUCLEOTIDE SEQUENCE [LARGE SCALE GENOMIC DNA]</scope>
    <source>
        <strain evidence="11">28A</strain>
    </source>
</reference>
<proteinExistence type="inferred from homology"/>
<dbReference type="STRING" id="671987.R0IZR5"/>
<gene>
    <name evidence="10" type="ORF">SETTUDRAFT_145862</name>
</gene>
<dbReference type="RefSeq" id="XP_008022108.1">
    <property type="nucleotide sequence ID" value="XM_008023917.1"/>
</dbReference>
<accession>R0IZR5</accession>
<dbReference type="HOGENOM" id="CLU_079443_4_1_1"/>